<dbReference type="Proteomes" id="UP001500840">
    <property type="component" value="Unassembled WGS sequence"/>
</dbReference>
<reference evidence="2" key="1">
    <citation type="journal article" date="2019" name="Int. J. Syst. Evol. Microbiol.">
        <title>The Global Catalogue of Microorganisms (GCM) 10K type strain sequencing project: providing services to taxonomists for standard genome sequencing and annotation.</title>
        <authorList>
            <consortium name="The Broad Institute Genomics Platform"/>
            <consortium name="The Broad Institute Genome Sequencing Center for Infectious Disease"/>
            <person name="Wu L."/>
            <person name="Ma J."/>
        </authorList>
    </citation>
    <scope>NUCLEOTIDE SEQUENCE [LARGE SCALE GENOMIC DNA]</scope>
    <source>
        <strain evidence="2">JCM 17759</strain>
    </source>
</reference>
<keyword evidence="2" id="KW-1185">Reference proteome</keyword>
<sequence>MELAAPQTTNADGRCELLLYDVSWTLAAVHALRAELKTEEIMEMVDDAPTDPLAREEFLRALYERGRRFSSAYHLLTLEAKGEPLITLQMAKAIKVTGRVQVNGKPLAKAFVTIGSQPTAIDQLYSRWAPELTDHEGKFAYYSVPGDLDRARIVVERADGNRFLNLNDIRSKTTSAGLDFQFDTKAKDFTREGKL</sequence>
<evidence type="ECO:0000313" key="2">
    <source>
        <dbReference type="Proteomes" id="UP001500840"/>
    </source>
</evidence>
<accession>A0ABP8N0C7</accession>
<protein>
    <recommendedName>
        <fullName evidence="3">Carboxypeptidase regulatory-like domain-containing protein</fullName>
    </recommendedName>
</protein>
<organism evidence="1 2">
    <name type="scientific">Novipirellula rosea</name>
    <dbReference type="NCBI Taxonomy" id="1031540"/>
    <lineage>
        <taxon>Bacteria</taxon>
        <taxon>Pseudomonadati</taxon>
        <taxon>Planctomycetota</taxon>
        <taxon>Planctomycetia</taxon>
        <taxon>Pirellulales</taxon>
        <taxon>Pirellulaceae</taxon>
        <taxon>Novipirellula</taxon>
    </lineage>
</organism>
<comment type="caution">
    <text evidence="1">The sequence shown here is derived from an EMBL/GenBank/DDBJ whole genome shotgun (WGS) entry which is preliminary data.</text>
</comment>
<name>A0ABP8N0C7_9BACT</name>
<gene>
    <name evidence="1" type="ORF">GCM10023156_35030</name>
</gene>
<proteinExistence type="predicted"/>
<dbReference type="EMBL" id="BAABGA010000041">
    <property type="protein sequence ID" value="GAA4457767.1"/>
    <property type="molecule type" value="Genomic_DNA"/>
</dbReference>
<evidence type="ECO:0000313" key="1">
    <source>
        <dbReference type="EMBL" id="GAA4457767.1"/>
    </source>
</evidence>
<evidence type="ECO:0008006" key="3">
    <source>
        <dbReference type="Google" id="ProtNLM"/>
    </source>
</evidence>